<dbReference type="OrthoDB" id="7848332at2759"/>
<feature type="domain" description="Ribosomal RNA large subunit methyltransferase K/L-like methyltransferase" evidence="1">
    <location>
        <begin position="13"/>
        <end position="73"/>
    </location>
</feature>
<keyword evidence="3" id="KW-1185">Reference proteome</keyword>
<evidence type="ECO:0000259" key="1">
    <source>
        <dbReference type="Pfam" id="PF01170"/>
    </source>
</evidence>
<dbReference type="GO" id="GO:0043527">
    <property type="term" value="C:tRNA methyltransferase complex"/>
    <property type="evidence" value="ECO:0007669"/>
    <property type="project" value="UniProtKB-ARBA"/>
</dbReference>
<evidence type="ECO:0000313" key="3">
    <source>
        <dbReference type="Proteomes" id="UP000708148"/>
    </source>
</evidence>
<protein>
    <recommendedName>
        <fullName evidence="1">Ribosomal RNA large subunit methyltransferase K/L-like methyltransferase domain-containing protein</fullName>
    </recommendedName>
</protein>
<dbReference type="EMBL" id="CAJHUC010000716">
    <property type="protein sequence ID" value="CAD7697826.1"/>
    <property type="molecule type" value="Genomic_DNA"/>
</dbReference>
<dbReference type="Gene3D" id="3.40.50.150">
    <property type="entry name" value="Vaccinia Virus protein VP39"/>
    <property type="match status" value="1"/>
</dbReference>
<reference evidence="2" key="1">
    <citation type="submission" date="2020-12" db="EMBL/GenBank/DDBJ databases">
        <authorList>
            <person name="Iha C."/>
        </authorList>
    </citation>
    <scope>NUCLEOTIDE SEQUENCE</scope>
</reference>
<dbReference type="InterPro" id="IPR051720">
    <property type="entry name" value="rRNA_MeTrfase/Polyamine_Synth"/>
</dbReference>
<gene>
    <name evidence="2" type="ORF">OSTQU699_LOCUS3187</name>
</gene>
<dbReference type="AlphaFoldDB" id="A0A8S1IUV9"/>
<dbReference type="Proteomes" id="UP000708148">
    <property type="component" value="Unassembled WGS sequence"/>
</dbReference>
<dbReference type="GO" id="GO:0003676">
    <property type="term" value="F:nucleic acid binding"/>
    <property type="evidence" value="ECO:0007669"/>
    <property type="project" value="InterPro"/>
</dbReference>
<dbReference type="InterPro" id="IPR002052">
    <property type="entry name" value="DNA_methylase_N6_adenine_CS"/>
</dbReference>
<dbReference type="SUPFAM" id="SSF53335">
    <property type="entry name" value="S-adenosyl-L-methionine-dependent methyltransferases"/>
    <property type="match status" value="1"/>
</dbReference>
<dbReference type="CDD" id="cd02440">
    <property type="entry name" value="AdoMet_MTases"/>
    <property type="match status" value="1"/>
</dbReference>
<accession>A0A8S1IUV9</accession>
<sequence>MLAISAALMGADEILAVDIDPNAIEQAQENRDDFEDSLPIDFIQHDICSAPDCCPVTWADVVVTNPPFGTRRKGADVAFLQTAFSIAETAVYSLHKRSTRQHLEKVAHRDPRVSSSNVIAELRYNLPALYKFHRHRRT</sequence>
<comment type="caution">
    <text evidence="2">The sequence shown here is derived from an EMBL/GenBank/DDBJ whole genome shotgun (WGS) entry which is preliminary data.</text>
</comment>
<proteinExistence type="predicted"/>
<dbReference type="PANTHER" id="PTHR23290">
    <property type="entry name" value="RRNA N6-ADENOSINE-METHYLTRANSFERASE METTL5"/>
    <property type="match status" value="1"/>
</dbReference>
<dbReference type="InterPro" id="IPR000241">
    <property type="entry name" value="RlmKL-like_Mtase"/>
</dbReference>
<dbReference type="Pfam" id="PF01170">
    <property type="entry name" value="UPF0020"/>
    <property type="match status" value="1"/>
</dbReference>
<dbReference type="PANTHER" id="PTHR23290:SF0">
    <property type="entry name" value="RRNA N6-ADENOSINE-METHYLTRANSFERASE METTL5"/>
    <property type="match status" value="1"/>
</dbReference>
<dbReference type="GO" id="GO:0008988">
    <property type="term" value="F:rRNA (adenine-N6-)-methyltransferase activity"/>
    <property type="evidence" value="ECO:0007669"/>
    <property type="project" value="TreeGrafter"/>
</dbReference>
<evidence type="ECO:0000313" key="2">
    <source>
        <dbReference type="EMBL" id="CAD7697826.1"/>
    </source>
</evidence>
<organism evidence="2 3">
    <name type="scientific">Ostreobium quekettii</name>
    <dbReference type="NCBI Taxonomy" id="121088"/>
    <lineage>
        <taxon>Eukaryota</taxon>
        <taxon>Viridiplantae</taxon>
        <taxon>Chlorophyta</taxon>
        <taxon>core chlorophytes</taxon>
        <taxon>Ulvophyceae</taxon>
        <taxon>TCBD clade</taxon>
        <taxon>Bryopsidales</taxon>
        <taxon>Ostreobineae</taxon>
        <taxon>Ostreobiaceae</taxon>
        <taxon>Ostreobium</taxon>
    </lineage>
</organism>
<dbReference type="InterPro" id="IPR029063">
    <property type="entry name" value="SAM-dependent_MTases_sf"/>
</dbReference>
<name>A0A8S1IUV9_9CHLO</name>
<dbReference type="PROSITE" id="PS00092">
    <property type="entry name" value="N6_MTASE"/>
    <property type="match status" value="1"/>
</dbReference>